<dbReference type="InterPro" id="IPR051010">
    <property type="entry name" value="BCAA_transport"/>
</dbReference>
<dbReference type="SUPFAM" id="SSF48452">
    <property type="entry name" value="TPR-like"/>
    <property type="match status" value="1"/>
</dbReference>
<dbReference type="Pfam" id="PF13174">
    <property type="entry name" value="TPR_6"/>
    <property type="match status" value="1"/>
</dbReference>
<dbReference type="AlphaFoldDB" id="A0AAN4W0Y7"/>
<dbReference type="PANTHER" id="PTHR30483:SF6">
    <property type="entry name" value="PERIPLASMIC BINDING PROTEIN OF ABC TRANSPORTER FOR NATURAL AMINO ACIDS"/>
    <property type="match status" value="1"/>
</dbReference>
<feature type="signal peptide" evidence="1">
    <location>
        <begin position="1"/>
        <end position="21"/>
    </location>
</feature>
<evidence type="ECO:0000256" key="1">
    <source>
        <dbReference type="SAM" id="SignalP"/>
    </source>
</evidence>
<dbReference type="RefSeq" id="WP_338237333.1">
    <property type="nucleotide sequence ID" value="NZ_BQKE01000001.1"/>
</dbReference>
<dbReference type="Gene3D" id="3.40.50.2300">
    <property type="match status" value="2"/>
</dbReference>
<name>A0AAN4W0Y7_9BACT</name>
<dbReference type="EMBL" id="BQKE01000001">
    <property type="protein sequence ID" value="GJM61895.1"/>
    <property type="molecule type" value="Genomic_DNA"/>
</dbReference>
<organism evidence="2 3">
    <name type="scientific">Persicobacter diffluens</name>
    <dbReference type="NCBI Taxonomy" id="981"/>
    <lineage>
        <taxon>Bacteria</taxon>
        <taxon>Pseudomonadati</taxon>
        <taxon>Bacteroidota</taxon>
        <taxon>Cytophagia</taxon>
        <taxon>Cytophagales</taxon>
        <taxon>Persicobacteraceae</taxon>
        <taxon>Persicobacter</taxon>
    </lineage>
</organism>
<reference evidence="2 3" key="1">
    <citation type="submission" date="2021-12" db="EMBL/GenBank/DDBJ databases">
        <title>Genome sequencing of bacteria with rrn-lacking chromosome and rrn-plasmid.</title>
        <authorList>
            <person name="Anda M."/>
            <person name="Iwasaki W."/>
        </authorList>
    </citation>
    <scope>NUCLEOTIDE SEQUENCE [LARGE SCALE GENOMIC DNA]</scope>
    <source>
        <strain evidence="2 3">NBRC 15940</strain>
    </source>
</reference>
<sequence>MKKLYFLALTILTFFNGPALAQKKSNQETLQRGKDFYKIRKYAMAMEVLRPLTDSEDANMEAYGQFYYGLSAYEAGQKEVARNMFRQLVTEHPNWKSIDEGRFWLGKCYLEEENYPSAFANFAKLKSTTIREQAQAYALIQLQEKDVFTLQGLQQRFPGEKAVAEALANQIYAQPINQQDRPLLAQLITEYQLNPENYAASNLRKSERKDVYHIAVMLPFRLDTTHYNNRKDFVWELFEGLEMAQGRLKGMGINVELHAYDTKKKAEVTAQILEQPEIKSMDLIIGPLYPGPSKEVSDFCFEHQINMVNPVSQNEKVIGDNPFSFLYQPTPKTQAIAAANFMVQRTDTLNRNAMIVYMDNAADSTMAYQYKKIVEENATYQVNHLLKLKKGKEQEALNFFTQKEEVPIADSLLVNILEENPDAPTTEELFVIRPDSLDHVFVASENKALAANMLSALTTRNDQVSLLGMASWMQDKQIPLDAMARLNAYLIAPAYIETSSAQYDRFSDRYVKQANRFPSRFVDLGYETLICFGQMMAKYGNLPQQEMEDQVIKGVLTDQNLFYLSNDNQVVPILHFQDGELILADDGVVKAIIEE</sequence>
<evidence type="ECO:0008006" key="4">
    <source>
        <dbReference type="Google" id="ProtNLM"/>
    </source>
</evidence>
<protein>
    <recommendedName>
        <fullName evidence="4">Leucine-binding protein domain-containing protein</fullName>
    </recommendedName>
</protein>
<dbReference type="InterPro" id="IPR011990">
    <property type="entry name" value="TPR-like_helical_dom_sf"/>
</dbReference>
<comment type="caution">
    <text evidence="2">The sequence shown here is derived from an EMBL/GenBank/DDBJ whole genome shotgun (WGS) entry which is preliminary data.</text>
</comment>
<dbReference type="InterPro" id="IPR019734">
    <property type="entry name" value="TPR_rpt"/>
</dbReference>
<evidence type="ECO:0000313" key="3">
    <source>
        <dbReference type="Proteomes" id="UP001310022"/>
    </source>
</evidence>
<dbReference type="Gene3D" id="1.25.40.10">
    <property type="entry name" value="Tetratricopeptide repeat domain"/>
    <property type="match status" value="1"/>
</dbReference>
<dbReference type="CDD" id="cd06268">
    <property type="entry name" value="PBP1_ABC_transporter_LIVBP-like"/>
    <property type="match status" value="1"/>
</dbReference>
<dbReference type="PANTHER" id="PTHR30483">
    <property type="entry name" value="LEUCINE-SPECIFIC-BINDING PROTEIN"/>
    <property type="match status" value="1"/>
</dbReference>
<dbReference type="InterPro" id="IPR028082">
    <property type="entry name" value="Peripla_BP_I"/>
</dbReference>
<evidence type="ECO:0000313" key="2">
    <source>
        <dbReference type="EMBL" id="GJM61895.1"/>
    </source>
</evidence>
<feature type="chain" id="PRO_5042950120" description="Leucine-binding protein domain-containing protein" evidence="1">
    <location>
        <begin position="22"/>
        <end position="595"/>
    </location>
</feature>
<keyword evidence="3" id="KW-1185">Reference proteome</keyword>
<gene>
    <name evidence="2" type="ORF">PEDI_24470</name>
</gene>
<accession>A0AAN4W0Y7</accession>
<dbReference type="Proteomes" id="UP001310022">
    <property type="component" value="Unassembled WGS sequence"/>
</dbReference>
<dbReference type="SUPFAM" id="SSF53822">
    <property type="entry name" value="Periplasmic binding protein-like I"/>
    <property type="match status" value="1"/>
</dbReference>
<proteinExistence type="predicted"/>
<keyword evidence="1" id="KW-0732">Signal</keyword>